<evidence type="ECO:0000313" key="6">
    <source>
        <dbReference type="Proteomes" id="UP000789595"/>
    </source>
</evidence>
<dbReference type="CDD" id="cd00038">
    <property type="entry name" value="CAP_ED"/>
    <property type="match status" value="2"/>
</dbReference>
<sequence length="852" mass="96184">MASAAAILADARKEELEFVRPFHPVLRRPEAAFSKQYRQLDDLQVDVSYTGFKKDDRDFLYKLFAILGDETRKDYISWCPEGRLLIVKKWRVLVSDGHLTAHDIDDTQFMAHLRVYNFRQLDKNQQRRFLPNGDSKWLLFLNPVVNLDQGDGVLKKYIRYCQVHRLKALVEKQSPEAGFIQACRQVLLQTAPKSVASLSNEEIADVLSDGELRIYDKNRCVFREGDPPDGYYICLFGVVSVHKFAGDDDRSKFGRKLVELRDGAGFGEVAFSESCPNRNASVVAVGDEDLATVAETSAPGLSQTICFVASPRAFASVYAERNKLFDTKIALLRRSPLYRHWRVEDLYKLASVMKRRIVQRGDVAKRATSEEVVFVQKGALKIFRTRESGAGEIEVALLGPDDAFGLVEMLGQSGTARRAVAAQTTELFAAPVYICRDLSLANAKTKRELDKIVAARVRWEGVCEEAYRQEKVSITPGMMAYAEYQVNEHGVTLVQNSNKEKRRNAMYEVQSDLQSIVLSTQSLIEESEELMETDLDRAEASCRNAHDLCKETLKKVEVLSRRKRVTDVQRATFRQELQDSLLTSEERLNKIEEVRARQIMAANREKTGTFLTDVDEHTVVTCTSTATPCPTLDSNITRKLRKGIGRKGVEAFAALNEALMNSDTSTIKVEPSMLTDDESDGEESSSEEEEVETTTTVRRRRELGECLVHSRSLHEHPTASDYQSKLDEDLELRMGPYGLPPNGLKRTGIPRKKKRTFFIPGQKGKQPTFGREETPIYAKRPKAKKKPAVVPENPFKRPPKVVAEELPLIRPARKEVAQLLAGHTEHEKKAQAVLARRQKLYEDAISVTSSNC</sequence>
<dbReference type="Proteomes" id="UP000789595">
    <property type="component" value="Unassembled WGS sequence"/>
</dbReference>
<dbReference type="AlphaFoldDB" id="A0A7S4EAZ1"/>
<proteinExistence type="predicted"/>
<dbReference type="Pfam" id="PF00447">
    <property type="entry name" value="HSF_DNA-bind"/>
    <property type="match status" value="1"/>
</dbReference>
<dbReference type="SUPFAM" id="SSF51206">
    <property type="entry name" value="cAMP-binding domain-like"/>
    <property type="match status" value="2"/>
</dbReference>
<dbReference type="SMART" id="SM00100">
    <property type="entry name" value="cNMP"/>
    <property type="match status" value="2"/>
</dbReference>
<dbReference type="InterPro" id="IPR018490">
    <property type="entry name" value="cNMP-bd_dom_sf"/>
</dbReference>
<gene>
    <name evidence="4" type="ORF">PCAL00307_LOCUS16705</name>
    <name evidence="5" type="ORF">PECAL_3P04550</name>
</gene>
<dbReference type="EMBL" id="HBIW01019409">
    <property type="protein sequence ID" value="CAE0701269.1"/>
    <property type="molecule type" value="Transcribed_RNA"/>
</dbReference>
<dbReference type="InterPro" id="IPR000595">
    <property type="entry name" value="cNMP-bd_dom"/>
</dbReference>
<reference evidence="5" key="2">
    <citation type="submission" date="2021-11" db="EMBL/GenBank/DDBJ databases">
        <authorList>
            <consortium name="Genoscope - CEA"/>
            <person name="William W."/>
        </authorList>
    </citation>
    <scope>NUCLEOTIDE SEQUENCE</scope>
</reference>
<dbReference type="GO" id="GO:0043565">
    <property type="term" value="F:sequence-specific DNA binding"/>
    <property type="evidence" value="ECO:0007669"/>
    <property type="project" value="InterPro"/>
</dbReference>
<name>A0A7S4EAZ1_9STRA</name>
<evidence type="ECO:0000256" key="2">
    <source>
        <dbReference type="SAM" id="MobiDB-lite"/>
    </source>
</evidence>
<feature type="domain" description="Cyclic nucleotide-binding" evidence="3">
    <location>
        <begin position="194"/>
        <end position="293"/>
    </location>
</feature>
<evidence type="ECO:0000313" key="5">
    <source>
        <dbReference type="EMBL" id="CAH0370559.1"/>
    </source>
</evidence>
<evidence type="ECO:0000259" key="3">
    <source>
        <dbReference type="PROSITE" id="PS50042"/>
    </source>
</evidence>
<dbReference type="InterPro" id="IPR014710">
    <property type="entry name" value="RmlC-like_jellyroll"/>
</dbReference>
<dbReference type="EMBL" id="CAKKNE010000003">
    <property type="protein sequence ID" value="CAH0370559.1"/>
    <property type="molecule type" value="Genomic_DNA"/>
</dbReference>
<organism evidence="4">
    <name type="scientific">Pelagomonas calceolata</name>
    <dbReference type="NCBI Taxonomy" id="35677"/>
    <lineage>
        <taxon>Eukaryota</taxon>
        <taxon>Sar</taxon>
        <taxon>Stramenopiles</taxon>
        <taxon>Ochrophyta</taxon>
        <taxon>Pelagophyceae</taxon>
        <taxon>Pelagomonadales</taxon>
        <taxon>Pelagomonadaceae</taxon>
        <taxon>Pelagomonas</taxon>
    </lineage>
</organism>
<dbReference type="OrthoDB" id="2021138at2759"/>
<keyword evidence="1" id="KW-0238">DNA-binding</keyword>
<feature type="region of interest" description="Disordered" evidence="2">
    <location>
        <begin position="666"/>
        <end position="699"/>
    </location>
</feature>
<dbReference type="PROSITE" id="PS50042">
    <property type="entry name" value="CNMP_BINDING_3"/>
    <property type="match status" value="2"/>
</dbReference>
<feature type="domain" description="Cyclic nucleotide-binding" evidence="3">
    <location>
        <begin position="370"/>
        <end position="419"/>
    </location>
</feature>
<dbReference type="InterPro" id="IPR000232">
    <property type="entry name" value="HSF_DNA-bd"/>
</dbReference>
<accession>A0A7S4EAZ1</accession>
<keyword evidence="6" id="KW-1185">Reference proteome</keyword>
<dbReference type="Gene3D" id="2.60.120.10">
    <property type="entry name" value="Jelly Rolls"/>
    <property type="match status" value="2"/>
</dbReference>
<dbReference type="PANTHER" id="PTHR23011:SF28">
    <property type="entry name" value="CYCLIC NUCLEOTIDE-BINDING DOMAIN CONTAINING PROTEIN"/>
    <property type="match status" value="1"/>
</dbReference>
<dbReference type="Gene3D" id="1.10.10.10">
    <property type="entry name" value="Winged helix-like DNA-binding domain superfamily/Winged helix DNA-binding domain"/>
    <property type="match status" value="1"/>
</dbReference>
<evidence type="ECO:0000256" key="1">
    <source>
        <dbReference type="ARBA" id="ARBA00023125"/>
    </source>
</evidence>
<reference evidence="4" key="1">
    <citation type="submission" date="2021-01" db="EMBL/GenBank/DDBJ databases">
        <authorList>
            <person name="Corre E."/>
            <person name="Pelletier E."/>
            <person name="Niang G."/>
            <person name="Scheremetjew M."/>
            <person name="Finn R."/>
            <person name="Kale V."/>
            <person name="Holt S."/>
            <person name="Cochrane G."/>
            <person name="Meng A."/>
            <person name="Brown T."/>
            <person name="Cohen L."/>
        </authorList>
    </citation>
    <scope>NUCLEOTIDE SEQUENCE</scope>
    <source>
        <strain evidence="4">CCMP1756</strain>
    </source>
</reference>
<dbReference type="GO" id="GO:0003700">
    <property type="term" value="F:DNA-binding transcription factor activity"/>
    <property type="evidence" value="ECO:0007669"/>
    <property type="project" value="InterPro"/>
</dbReference>
<evidence type="ECO:0000313" key="4">
    <source>
        <dbReference type="EMBL" id="CAE0701269.1"/>
    </source>
</evidence>
<dbReference type="InterPro" id="IPR036388">
    <property type="entry name" value="WH-like_DNA-bd_sf"/>
</dbReference>
<dbReference type="Pfam" id="PF00027">
    <property type="entry name" value="cNMP_binding"/>
    <property type="match status" value="1"/>
</dbReference>
<dbReference type="PANTHER" id="PTHR23011">
    <property type="entry name" value="CYCLIC NUCLEOTIDE-BINDING DOMAIN CONTAINING PROTEIN"/>
    <property type="match status" value="1"/>
</dbReference>
<feature type="compositionally biased region" description="Acidic residues" evidence="2">
    <location>
        <begin position="675"/>
        <end position="692"/>
    </location>
</feature>
<protein>
    <recommendedName>
        <fullName evidence="3">Cyclic nucleotide-binding domain-containing protein</fullName>
    </recommendedName>
</protein>